<keyword evidence="3" id="KW-1185">Reference proteome</keyword>
<organism evidence="2 3">
    <name type="scientific">Friedmanniomyces simplex</name>
    <dbReference type="NCBI Taxonomy" id="329884"/>
    <lineage>
        <taxon>Eukaryota</taxon>
        <taxon>Fungi</taxon>
        <taxon>Dikarya</taxon>
        <taxon>Ascomycota</taxon>
        <taxon>Pezizomycotina</taxon>
        <taxon>Dothideomycetes</taxon>
        <taxon>Dothideomycetidae</taxon>
        <taxon>Mycosphaerellales</taxon>
        <taxon>Teratosphaeriaceae</taxon>
        <taxon>Friedmanniomyces</taxon>
    </lineage>
</organism>
<dbReference type="Proteomes" id="UP000309340">
    <property type="component" value="Unassembled WGS sequence"/>
</dbReference>
<dbReference type="EMBL" id="NAJQ01000209">
    <property type="protein sequence ID" value="TKA74902.1"/>
    <property type="molecule type" value="Genomic_DNA"/>
</dbReference>
<name>A0A4U0XDN8_9PEZI</name>
<evidence type="ECO:0000313" key="2">
    <source>
        <dbReference type="EMBL" id="TKA74902.1"/>
    </source>
</evidence>
<reference evidence="2 3" key="1">
    <citation type="submission" date="2017-03" db="EMBL/GenBank/DDBJ databases">
        <title>Genomes of endolithic fungi from Antarctica.</title>
        <authorList>
            <person name="Coleine C."/>
            <person name="Masonjones S."/>
            <person name="Stajich J.E."/>
        </authorList>
    </citation>
    <scope>NUCLEOTIDE SEQUENCE [LARGE SCALE GENOMIC DNA]</scope>
    <source>
        <strain evidence="2 3">CCFEE 5184</strain>
    </source>
</reference>
<feature type="region of interest" description="Disordered" evidence="1">
    <location>
        <begin position="31"/>
        <end position="71"/>
    </location>
</feature>
<dbReference type="AlphaFoldDB" id="A0A4U0XDN8"/>
<feature type="region of interest" description="Disordered" evidence="1">
    <location>
        <begin position="268"/>
        <end position="311"/>
    </location>
</feature>
<protein>
    <submittedName>
        <fullName evidence="2">Uncharacterized protein</fullName>
    </submittedName>
</protein>
<gene>
    <name evidence="2" type="ORF">B0A55_03747</name>
</gene>
<dbReference type="OrthoDB" id="3912802at2759"/>
<comment type="caution">
    <text evidence="2">The sequence shown here is derived from an EMBL/GenBank/DDBJ whole genome shotgun (WGS) entry which is preliminary data.</text>
</comment>
<sequence length="321" mass="34829">MCHSRSLAYTCHHTIPFRLSTCRGTFPTDTTTITTTNANQSKRPTTTTTTTSRLPRAACHSSPSLTLHSPQPCGRCQCAAVEEQHAQRLAVVLRAAGPHATSSSWMTTPPPSPPELQEATEAEFAEYSYRLSRRFPDREGKSARPWEQGPRRVLGLSSTMRGTGCGSPLRWEVLPGDKDLGVEIEEVEAEKRREEVVGCEGLGAGEVVGWTKGDSSQDVGWDGEGVEGADEEAVLAPTSTITAAAEMTTMTAVEQLPDELAGTLASTRNAENAKPSALPAPERRRQPKTSSTRRSRARSDCDHDDTESKWGCFPSWLMVSS</sequence>
<accession>A0A4U0XDN8</accession>
<evidence type="ECO:0000313" key="3">
    <source>
        <dbReference type="Proteomes" id="UP000309340"/>
    </source>
</evidence>
<proteinExistence type="predicted"/>
<feature type="compositionally biased region" description="Basic residues" evidence="1">
    <location>
        <begin position="285"/>
        <end position="296"/>
    </location>
</feature>
<evidence type="ECO:0000256" key="1">
    <source>
        <dbReference type="SAM" id="MobiDB-lite"/>
    </source>
</evidence>